<dbReference type="PIRSF" id="PIRSF000521">
    <property type="entry name" value="Transaminase_4ab_Lys_Orn"/>
    <property type="match status" value="1"/>
</dbReference>
<dbReference type="Pfam" id="PF00202">
    <property type="entry name" value="Aminotran_3"/>
    <property type="match status" value="1"/>
</dbReference>
<evidence type="ECO:0000313" key="7">
    <source>
        <dbReference type="EMBL" id="OBQ65420.1"/>
    </source>
</evidence>
<dbReference type="RefSeq" id="WP_056574327.1">
    <property type="nucleotide sequence ID" value="NZ_CP033334.1"/>
</dbReference>
<comment type="cofactor">
    <cofactor evidence="1">
        <name>pyridoxal 5'-phosphate</name>
        <dbReference type="ChEBI" id="CHEBI:597326"/>
    </cofactor>
</comment>
<reference evidence="7 8" key="1">
    <citation type="submission" date="2016-05" db="EMBL/GenBank/DDBJ databases">
        <authorList>
            <person name="Ramsay J.P."/>
        </authorList>
    </citation>
    <scope>NUCLEOTIDE SEQUENCE [LARGE SCALE GENOMIC DNA]</scope>
    <source>
        <strain evidence="7 8">NZP2042</strain>
    </source>
</reference>
<organism evidence="7 8">
    <name type="scientific">Rhizobium loti</name>
    <name type="common">Mesorhizobium loti</name>
    <dbReference type="NCBI Taxonomy" id="381"/>
    <lineage>
        <taxon>Bacteria</taxon>
        <taxon>Pseudomonadati</taxon>
        <taxon>Pseudomonadota</taxon>
        <taxon>Alphaproteobacteria</taxon>
        <taxon>Hyphomicrobiales</taxon>
        <taxon>Phyllobacteriaceae</taxon>
        <taxon>Mesorhizobium</taxon>
    </lineage>
</organism>
<dbReference type="CDD" id="cd00610">
    <property type="entry name" value="OAT_like"/>
    <property type="match status" value="1"/>
</dbReference>
<name>A0A6M7TTZ3_RHILI</name>
<sequence>MPPQDLANDQRAALDARHLIHPWTDFREQPVLILEEGNGVHVRDSNGHRMIDGIGGMWCVNIGYGRKEMAQAIAAQAEKLCYYSPFGFLSNTPSIELAAKLASYAPGDLTRVFFTTGGSTAVDTAMRLASFYFNVTGRPGKRHIITRDLAYHGSTHLSASLSGKPSDRGLIDLVEGTIHHISAPNPYRRPEGVSAEAFLDQKVQELEDKILELGSENVACFIAEPILASGGVIVPPAGYHSRTLEVCRRHDVLYISDEVVTGFGRNGAIFASEPVYGIVPDMITCAKGLTSGYVPLGAVMVSDRLYRQIAETTEGRIFANGFTYSSHPVACAAGLKNLEIMEREGICAHVREVGPYFQAALKPLMDSPIVGDVRGSHLMACVEYVSDKNARTVPPQAWQIAQRIIRETMPRGLMVRPMGSMVIMSPPLIITRAEIDELVAILREATEVVTEQLRQEGLLPLKS</sequence>
<dbReference type="Gene3D" id="3.40.640.10">
    <property type="entry name" value="Type I PLP-dependent aspartate aminotransferase-like (Major domain)"/>
    <property type="match status" value="1"/>
</dbReference>
<dbReference type="InterPro" id="IPR015424">
    <property type="entry name" value="PyrdxlP-dep_Trfase"/>
</dbReference>
<evidence type="ECO:0000256" key="6">
    <source>
        <dbReference type="RuleBase" id="RU003560"/>
    </source>
</evidence>
<dbReference type="InterPro" id="IPR015422">
    <property type="entry name" value="PyrdxlP-dep_Trfase_small"/>
</dbReference>
<keyword evidence="5 6" id="KW-0663">Pyridoxal phosphate</keyword>
<dbReference type="InterPro" id="IPR049704">
    <property type="entry name" value="Aminotrans_3_PPA_site"/>
</dbReference>
<evidence type="ECO:0000256" key="4">
    <source>
        <dbReference type="ARBA" id="ARBA00022679"/>
    </source>
</evidence>
<dbReference type="PANTHER" id="PTHR43094:SF1">
    <property type="entry name" value="AMINOTRANSFERASE CLASS-III"/>
    <property type="match status" value="1"/>
</dbReference>
<dbReference type="InterPro" id="IPR015421">
    <property type="entry name" value="PyrdxlP-dep_Trfase_major"/>
</dbReference>
<evidence type="ECO:0000256" key="5">
    <source>
        <dbReference type="ARBA" id="ARBA00022898"/>
    </source>
</evidence>
<dbReference type="GO" id="GO:0030170">
    <property type="term" value="F:pyridoxal phosphate binding"/>
    <property type="evidence" value="ECO:0007669"/>
    <property type="project" value="InterPro"/>
</dbReference>
<dbReference type="FunFam" id="3.40.640.10:FF:000014">
    <property type="entry name" value="Adenosylmethionine-8-amino-7-oxononanoate aminotransferase, probable"/>
    <property type="match status" value="1"/>
</dbReference>
<dbReference type="SUPFAM" id="SSF53383">
    <property type="entry name" value="PLP-dependent transferases"/>
    <property type="match status" value="1"/>
</dbReference>
<dbReference type="EMBL" id="LYTK01000012">
    <property type="protein sequence ID" value="OBQ65420.1"/>
    <property type="molecule type" value="Genomic_DNA"/>
</dbReference>
<dbReference type="Proteomes" id="UP000093737">
    <property type="component" value="Unassembled WGS sequence"/>
</dbReference>
<evidence type="ECO:0000256" key="2">
    <source>
        <dbReference type="ARBA" id="ARBA00008954"/>
    </source>
</evidence>
<comment type="caution">
    <text evidence="7">The sequence shown here is derived from an EMBL/GenBank/DDBJ whole genome shotgun (WGS) entry which is preliminary data.</text>
</comment>
<dbReference type="InterPro" id="IPR005814">
    <property type="entry name" value="Aminotrans_3"/>
</dbReference>
<protein>
    <submittedName>
        <fullName evidence="7">Uncharacterized protein</fullName>
    </submittedName>
</protein>
<gene>
    <name evidence="7" type="ORF">A8145_14690</name>
</gene>
<keyword evidence="3" id="KW-0032">Aminotransferase</keyword>
<dbReference type="PROSITE" id="PS00600">
    <property type="entry name" value="AA_TRANSFER_CLASS_3"/>
    <property type="match status" value="1"/>
</dbReference>
<dbReference type="Gene3D" id="3.90.1150.10">
    <property type="entry name" value="Aspartate Aminotransferase, domain 1"/>
    <property type="match status" value="1"/>
</dbReference>
<dbReference type="NCBIfam" id="NF005447">
    <property type="entry name" value="PRK07036.1"/>
    <property type="match status" value="1"/>
</dbReference>
<dbReference type="AlphaFoldDB" id="A0A6M7TTZ3"/>
<proteinExistence type="inferred from homology"/>
<dbReference type="PANTHER" id="PTHR43094">
    <property type="entry name" value="AMINOTRANSFERASE"/>
    <property type="match status" value="1"/>
</dbReference>
<evidence type="ECO:0000256" key="1">
    <source>
        <dbReference type="ARBA" id="ARBA00001933"/>
    </source>
</evidence>
<comment type="similarity">
    <text evidence="2 6">Belongs to the class-III pyridoxal-phosphate-dependent aminotransferase family.</text>
</comment>
<dbReference type="GO" id="GO:0008483">
    <property type="term" value="F:transaminase activity"/>
    <property type="evidence" value="ECO:0007669"/>
    <property type="project" value="UniProtKB-KW"/>
</dbReference>
<evidence type="ECO:0000313" key="8">
    <source>
        <dbReference type="Proteomes" id="UP000093737"/>
    </source>
</evidence>
<evidence type="ECO:0000256" key="3">
    <source>
        <dbReference type="ARBA" id="ARBA00022576"/>
    </source>
</evidence>
<keyword evidence="4" id="KW-0808">Transferase</keyword>
<accession>A0A6M7TTZ3</accession>